<dbReference type="AlphaFoldDB" id="A0A3M7TA95"/>
<keyword evidence="4" id="KW-1185">Reference proteome</keyword>
<proteinExistence type="predicted"/>
<keyword evidence="1" id="KW-0732">Signal</keyword>
<comment type="caution">
    <text evidence="3">The sequence shown here is derived from an EMBL/GenBank/DDBJ whole genome shotgun (WGS) entry which is preliminary data.</text>
</comment>
<evidence type="ECO:0000313" key="3">
    <source>
        <dbReference type="EMBL" id="RNA44919.1"/>
    </source>
</evidence>
<keyword evidence="3" id="KW-0808">Transferase</keyword>
<keyword evidence="3" id="KW-0548">Nucleotidyltransferase</keyword>
<feature type="domain" description="Reverse transcriptase" evidence="2">
    <location>
        <begin position="15"/>
        <end position="187"/>
    </location>
</feature>
<dbReference type="PANTHER" id="PTHR19446">
    <property type="entry name" value="REVERSE TRANSCRIPTASES"/>
    <property type="match status" value="1"/>
</dbReference>
<dbReference type="Proteomes" id="UP000276133">
    <property type="component" value="Unassembled WGS sequence"/>
</dbReference>
<protein>
    <submittedName>
        <fullName evidence="3">RNA-directed DNA polymerase from mobile element jockey-like</fullName>
    </submittedName>
</protein>
<dbReference type="GO" id="GO:0003964">
    <property type="term" value="F:RNA-directed DNA polymerase activity"/>
    <property type="evidence" value="ECO:0007669"/>
    <property type="project" value="UniProtKB-KW"/>
</dbReference>
<evidence type="ECO:0000256" key="1">
    <source>
        <dbReference type="SAM" id="SignalP"/>
    </source>
</evidence>
<feature type="signal peptide" evidence="1">
    <location>
        <begin position="1"/>
        <end position="20"/>
    </location>
</feature>
<organism evidence="3 4">
    <name type="scientific">Brachionus plicatilis</name>
    <name type="common">Marine rotifer</name>
    <name type="synonym">Brachionus muelleri</name>
    <dbReference type="NCBI Taxonomy" id="10195"/>
    <lineage>
        <taxon>Eukaryota</taxon>
        <taxon>Metazoa</taxon>
        <taxon>Spiralia</taxon>
        <taxon>Gnathifera</taxon>
        <taxon>Rotifera</taxon>
        <taxon>Eurotatoria</taxon>
        <taxon>Monogononta</taxon>
        <taxon>Pseudotrocha</taxon>
        <taxon>Ploima</taxon>
        <taxon>Brachionidae</taxon>
        <taxon>Brachionus</taxon>
    </lineage>
</organism>
<evidence type="ECO:0000259" key="2">
    <source>
        <dbReference type="PROSITE" id="PS50878"/>
    </source>
</evidence>
<accession>A0A3M7TA95</accession>
<feature type="chain" id="PRO_5018203440" evidence="1">
    <location>
        <begin position="21"/>
        <end position="187"/>
    </location>
</feature>
<gene>
    <name evidence="3" type="ORF">BpHYR1_008656</name>
</gene>
<evidence type="ECO:0000313" key="4">
    <source>
        <dbReference type="Proteomes" id="UP000276133"/>
    </source>
</evidence>
<reference evidence="3 4" key="1">
    <citation type="journal article" date="2018" name="Sci. Rep.">
        <title>Genomic signatures of local adaptation to the degree of environmental predictability in rotifers.</title>
        <authorList>
            <person name="Franch-Gras L."/>
            <person name="Hahn C."/>
            <person name="Garcia-Roger E.M."/>
            <person name="Carmona M.J."/>
            <person name="Serra M."/>
            <person name="Gomez A."/>
        </authorList>
    </citation>
    <scope>NUCLEOTIDE SEQUENCE [LARGE SCALE GENOMIC DNA]</scope>
    <source>
        <strain evidence="3">HYR1</strain>
    </source>
</reference>
<keyword evidence="3" id="KW-0695">RNA-directed DNA polymerase</keyword>
<sequence>MNSTSLALVKIFMLVALHHGYLPDSFNVSIVNPIPKGGVTNEPSDFRPISVSNSFATILEVLLLGKMDCFNQIHVNQFGYKRNLSCKHAYFIVNETINYYRQNGSKLHVVFLDASKAFDKLLRDGLFLKLINRIPDELRRILYKYYRISKIIVKYDNELGDMLESTEGVKQGGILSPYLLIFSSTNY</sequence>
<name>A0A3M7TA95_BRAPC</name>
<dbReference type="OrthoDB" id="9802488at2759"/>
<dbReference type="PROSITE" id="PS50878">
    <property type="entry name" value="RT_POL"/>
    <property type="match status" value="1"/>
</dbReference>
<dbReference type="EMBL" id="REGN01000044">
    <property type="protein sequence ID" value="RNA44919.1"/>
    <property type="molecule type" value="Genomic_DNA"/>
</dbReference>
<dbReference type="Pfam" id="PF00078">
    <property type="entry name" value="RVT_1"/>
    <property type="match status" value="1"/>
</dbReference>
<dbReference type="STRING" id="10195.A0A3M7TA95"/>
<dbReference type="InterPro" id="IPR000477">
    <property type="entry name" value="RT_dom"/>
</dbReference>